<feature type="region of interest" description="Disordered" evidence="4">
    <location>
        <begin position="208"/>
        <end position="245"/>
    </location>
</feature>
<dbReference type="SUPFAM" id="SSF47616">
    <property type="entry name" value="GST C-terminal domain-like"/>
    <property type="match status" value="1"/>
</dbReference>
<dbReference type="EMBL" id="BRXZ01000932">
    <property type="protein sequence ID" value="GMH57789.1"/>
    <property type="molecule type" value="Genomic_DNA"/>
</dbReference>
<dbReference type="InterPro" id="IPR004046">
    <property type="entry name" value="GST_C"/>
</dbReference>
<dbReference type="FunFam" id="3.30.70.1010:FF:000001">
    <property type="entry name" value="Elongation factor 1-gamma 1"/>
    <property type="match status" value="1"/>
</dbReference>
<evidence type="ECO:0000256" key="3">
    <source>
        <dbReference type="PROSITE-ProRule" id="PRU00519"/>
    </source>
</evidence>
<dbReference type="Pfam" id="PF02798">
    <property type="entry name" value="GST_N"/>
    <property type="match status" value="1"/>
</dbReference>
<evidence type="ECO:0000256" key="2">
    <source>
        <dbReference type="ARBA" id="ARBA00022917"/>
    </source>
</evidence>
<proteinExistence type="predicted"/>
<evidence type="ECO:0008006" key="10">
    <source>
        <dbReference type="Google" id="ProtNLM"/>
    </source>
</evidence>
<keyword evidence="2 3" id="KW-0648">Protein biosynthesis</keyword>
<comment type="caution">
    <text evidence="8">The sequence shown here is derived from an EMBL/GenBank/DDBJ whole genome shotgun (WGS) entry which is preliminary data.</text>
</comment>
<dbReference type="PROSITE" id="PS50405">
    <property type="entry name" value="GST_CTER"/>
    <property type="match status" value="1"/>
</dbReference>
<dbReference type="InterPro" id="IPR040079">
    <property type="entry name" value="Glutathione_S-Trfase"/>
</dbReference>
<dbReference type="PANTHER" id="PTHR43986:SF1">
    <property type="entry name" value="ELONGATION FACTOR 1-GAMMA"/>
    <property type="match status" value="1"/>
</dbReference>
<dbReference type="PROSITE" id="PS50040">
    <property type="entry name" value="EF1G_C"/>
    <property type="match status" value="1"/>
</dbReference>
<organism evidence="8 9">
    <name type="scientific">Triparma retinervis</name>
    <dbReference type="NCBI Taxonomy" id="2557542"/>
    <lineage>
        <taxon>Eukaryota</taxon>
        <taxon>Sar</taxon>
        <taxon>Stramenopiles</taxon>
        <taxon>Ochrophyta</taxon>
        <taxon>Bolidophyceae</taxon>
        <taxon>Parmales</taxon>
        <taxon>Triparmaceae</taxon>
        <taxon>Triparma</taxon>
    </lineage>
</organism>
<gene>
    <name evidence="8" type="ORF">TrRE_jg6987</name>
</gene>
<dbReference type="Gene3D" id="3.30.70.1010">
    <property type="entry name" value="Translation elongation factor EF1B, gamma chain, conserved domain"/>
    <property type="match status" value="1"/>
</dbReference>
<evidence type="ECO:0000259" key="6">
    <source>
        <dbReference type="PROSITE" id="PS50404"/>
    </source>
</evidence>
<dbReference type="InterPro" id="IPR036433">
    <property type="entry name" value="EF1B_G_C_sf"/>
</dbReference>
<feature type="domain" description="GST N-terminal" evidence="6">
    <location>
        <begin position="1"/>
        <end position="76"/>
    </location>
</feature>
<dbReference type="InterPro" id="IPR036249">
    <property type="entry name" value="Thioredoxin-like_sf"/>
</dbReference>
<dbReference type="Gene3D" id="3.40.30.10">
    <property type="entry name" value="Glutaredoxin"/>
    <property type="match status" value="1"/>
</dbReference>
<dbReference type="InterPro" id="IPR001662">
    <property type="entry name" value="EF1B_G_C"/>
</dbReference>
<dbReference type="Pfam" id="PF00043">
    <property type="entry name" value="GST_C"/>
    <property type="match status" value="1"/>
</dbReference>
<evidence type="ECO:0000313" key="8">
    <source>
        <dbReference type="EMBL" id="GMH57789.1"/>
    </source>
</evidence>
<dbReference type="CDD" id="cd03044">
    <property type="entry name" value="GST_N_EF1Bgamma"/>
    <property type="match status" value="1"/>
</dbReference>
<accession>A0A9W6ZWJ0</accession>
<dbReference type="OrthoDB" id="249703at2759"/>
<evidence type="ECO:0000259" key="5">
    <source>
        <dbReference type="PROSITE" id="PS50040"/>
    </source>
</evidence>
<feature type="domain" description="EF-1-gamma C-terminal" evidence="5">
    <location>
        <begin position="245"/>
        <end position="410"/>
    </location>
</feature>
<dbReference type="GO" id="GO:0005737">
    <property type="term" value="C:cytoplasm"/>
    <property type="evidence" value="ECO:0007669"/>
    <property type="project" value="TreeGrafter"/>
</dbReference>
<dbReference type="GO" id="GO:0003746">
    <property type="term" value="F:translation elongation factor activity"/>
    <property type="evidence" value="ECO:0007669"/>
    <property type="project" value="UniProtKB-UniRule"/>
</dbReference>
<protein>
    <recommendedName>
        <fullName evidence="10">Elongation factor 1-gamma</fullName>
    </recommendedName>
</protein>
<name>A0A9W6ZWJ0_9STRA</name>
<dbReference type="Pfam" id="PF00647">
    <property type="entry name" value="EF1G"/>
    <property type="match status" value="1"/>
</dbReference>
<dbReference type="InterPro" id="IPR050802">
    <property type="entry name" value="EF-GSTs"/>
</dbReference>
<dbReference type="InterPro" id="IPR036282">
    <property type="entry name" value="Glutathione-S-Trfase_C_sf"/>
</dbReference>
<dbReference type="Proteomes" id="UP001165082">
    <property type="component" value="Unassembled WGS sequence"/>
</dbReference>
<dbReference type="CDD" id="cd03181">
    <property type="entry name" value="GST_C_EF1Bgamma_like"/>
    <property type="match status" value="1"/>
</dbReference>
<dbReference type="SUPFAM" id="SSF89942">
    <property type="entry name" value="eEF1-gamma domain"/>
    <property type="match status" value="1"/>
</dbReference>
<sequence length="410" mass="46294">MILLTLPPFLTGNFRSFKALIAAEYNGMDIAVEDFDAAAAALSPLGKAPVLKTAAGVIFESNAIARYVARARADTELLGVSFVDQALVDSWVDFSSNELELPASMWTYPVLGYMPFNLAAYEKAQKDLATGLKTLNDYLLTRTYLVGEKITLADICVTSALVYVMKFVADKDYLKPFGNVVRYFQTCANQPEFKAVIGETPMCKEEMMAPGAPAKAKKEAPKQEKKKKKEKKVDADAPPPAPKKVEHPYRIMDKEKPSKFSMDAWKKAYSNAATYEKGMEYFWENFDMEGWSIWHMNYNYNEDNKRIFMAANAVGGFQQRSDEVRKWAFGVMDVLGTEESLIEVKGIWLFRGDTVEHMKTANDDANWYTWTKLAGPGLAPTDEVKKQVFDYWCQENELEGKPIQDSKVFK</sequence>
<evidence type="ECO:0000256" key="4">
    <source>
        <dbReference type="SAM" id="MobiDB-lite"/>
    </source>
</evidence>
<dbReference type="Gene3D" id="1.20.1050.10">
    <property type="match status" value="1"/>
</dbReference>
<dbReference type="SMART" id="SM01183">
    <property type="entry name" value="EF1G"/>
    <property type="match status" value="1"/>
</dbReference>
<dbReference type="GO" id="GO:0005634">
    <property type="term" value="C:nucleus"/>
    <property type="evidence" value="ECO:0007669"/>
    <property type="project" value="TreeGrafter"/>
</dbReference>
<evidence type="ECO:0000259" key="7">
    <source>
        <dbReference type="PROSITE" id="PS50405"/>
    </source>
</evidence>
<evidence type="ECO:0000256" key="1">
    <source>
        <dbReference type="ARBA" id="ARBA00022768"/>
    </source>
</evidence>
<dbReference type="InterPro" id="IPR004045">
    <property type="entry name" value="Glutathione_S-Trfase_N"/>
</dbReference>
<dbReference type="PANTHER" id="PTHR43986">
    <property type="entry name" value="ELONGATION FACTOR 1-GAMMA"/>
    <property type="match status" value="1"/>
</dbReference>
<dbReference type="InterPro" id="IPR010987">
    <property type="entry name" value="Glutathione-S-Trfase_C-like"/>
</dbReference>
<keyword evidence="9" id="KW-1185">Reference proteome</keyword>
<reference evidence="8" key="1">
    <citation type="submission" date="2022-07" db="EMBL/GenBank/DDBJ databases">
        <title>Genome analysis of Parmales, a sister group of diatoms, reveals the evolutionary specialization of diatoms from phago-mixotrophs to photoautotrophs.</title>
        <authorList>
            <person name="Ban H."/>
            <person name="Sato S."/>
            <person name="Yoshikawa S."/>
            <person name="Kazumasa Y."/>
            <person name="Nakamura Y."/>
            <person name="Ichinomiya M."/>
            <person name="Saitoh K."/>
            <person name="Sato N."/>
            <person name="Blanc-Mathieu R."/>
            <person name="Endo H."/>
            <person name="Kuwata A."/>
            <person name="Ogata H."/>
        </authorList>
    </citation>
    <scope>NUCLEOTIDE SEQUENCE</scope>
</reference>
<dbReference type="FunFam" id="1.20.1050.10:FF:000006">
    <property type="entry name" value="Elongation factor 1 gamma"/>
    <property type="match status" value="1"/>
</dbReference>
<dbReference type="PROSITE" id="PS50404">
    <property type="entry name" value="GST_NTER"/>
    <property type="match status" value="1"/>
</dbReference>
<evidence type="ECO:0000313" key="9">
    <source>
        <dbReference type="Proteomes" id="UP001165082"/>
    </source>
</evidence>
<feature type="domain" description="GST C-terminal" evidence="7">
    <location>
        <begin position="81"/>
        <end position="211"/>
    </location>
</feature>
<dbReference type="SFLD" id="SFLDS00019">
    <property type="entry name" value="Glutathione_Transferase_(cytos"/>
    <property type="match status" value="1"/>
</dbReference>
<dbReference type="AlphaFoldDB" id="A0A9W6ZWJ0"/>
<dbReference type="SUPFAM" id="SSF52833">
    <property type="entry name" value="Thioredoxin-like"/>
    <property type="match status" value="1"/>
</dbReference>
<keyword evidence="1 3" id="KW-0251">Elongation factor</keyword>